<evidence type="ECO:0000313" key="5">
    <source>
        <dbReference type="Proteomes" id="UP000245133"/>
    </source>
</evidence>
<keyword evidence="2" id="KW-0456">Lyase</keyword>
<dbReference type="GO" id="GO:0016832">
    <property type="term" value="F:aldehyde-lyase activity"/>
    <property type="evidence" value="ECO:0007669"/>
    <property type="project" value="TreeGrafter"/>
</dbReference>
<name>A0A2P2E1E8_9LEPT</name>
<dbReference type="InterPro" id="IPR036409">
    <property type="entry name" value="Aldolase_II/adducin_N_sf"/>
</dbReference>
<evidence type="ECO:0000313" key="4">
    <source>
        <dbReference type="EMBL" id="GBF50616.1"/>
    </source>
</evidence>
<dbReference type="InterPro" id="IPR001303">
    <property type="entry name" value="Aldolase_II/adducin_N"/>
</dbReference>
<dbReference type="OrthoDB" id="334371at2"/>
<sequence length="220" mass="24729">MRAPKHPDDLYPFILPWAKEGILSQDSSLSIRVGNKVYINPKTKNFLLWAKAKSAKPWIQVSLEEVTKPDSAHEDLPYHLAIYRARPECNAIVHSFQENIQTCSLAGETVKPFLDDMAQIVGPDVPVIPSTLPIDKLLPLLVKKMKGRNAVLLQGMGAFLAHETIDDLHAVCHVFEKACKSFIEARILGGGKAVPWFEARAIRFVYQRKYSKQAAKNRQT</sequence>
<dbReference type="PANTHER" id="PTHR22789:SF0">
    <property type="entry name" value="3-OXO-TETRONATE 4-PHOSPHATE DECARBOXYLASE-RELATED"/>
    <property type="match status" value="1"/>
</dbReference>
<dbReference type="SUPFAM" id="SSF53639">
    <property type="entry name" value="AraD/HMP-PK domain-like"/>
    <property type="match status" value="1"/>
</dbReference>
<dbReference type="Pfam" id="PF00596">
    <property type="entry name" value="Aldolase_II"/>
    <property type="match status" value="1"/>
</dbReference>
<keyword evidence="1" id="KW-0479">Metal-binding</keyword>
<dbReference type="AlphaFoldDB" id="A0A2P2E1E8"/>
<organism evidence="4 5">
    <name type="scientific">Leptospira ryugenii</name>
    <dbReference type="NCBI Taxonomy" id="1917863"/>
    <lineage>
        <taxon>Bacteria</taxon>
        <taxon>Pseudomonadati</taxon>
        <taxon>Spirochaetota</taxon>
        <taxon>Spirochaetia</taxon>
        <taxon>Leptospirales</taxon>
        <taxon>Leptospiraceae</taxon>
        <taxon>Leptospira</taxon>
    </lineage>
</organism>
<dbReference type="EMBL" id="BFBB01000005">
    <property type="protein sequence ID" value="GBF50616.1"/>
    <property type="molecule type" value="Genomic_DNA"/>
</dbReference>
<accession>A0A2P2E1E8</accession>
<dbReference type="InterPro" id="IPR050197">
    <property type="entry name" value="Aldolase_class_II_sugar_metab"/>
</dbReference>
<dbReference type="Proteomes" id="UP000245133">
    <property type="component" value="Unassembled WGS sequence"/>
</dbReference>
<dbReference type="GO" id="GO:0019323">
    <property type="term" value="P:pentose catabolic process"/>
    <property type="evidence" value="ECO:0007669"/>
    <property type="project" value="TreeGrafter"/>
</dbReference>
<proteinExistence type="predicted"/>
<dbReference type="SMART" id="SM01007">
    <property type="entry name" value="Aldolase_II"/>
    <property type="match status" value="1"/>
</dbReference>
<keyword evidence="5" id="KW-1185">Reference proteome</keyword>
<dbReference type="PANTHER" id="PTHR22789">
    <property type="entry name" value="FUCULOSE PHOSPHATE ALDOLASE"/>
    <property type="match status" value="1"/>
</dbReference>
<dbReference type="RefSeq" id="WP_108976523.1">
    <property type="nucleotide sequence ID" value="NZ_BFBB01000005.1"/>
</dbReference>
<gene>
    <name evidence="4" type="ORF">LPTSP4_21420</name>
</gene>
<comment type="caution">
    <text evidence="4">The sequence shown here is derived from an EMBL/GenBank/DDBJ whole genome shotgun (WGS) entry which is preliminary data.</text>
</comment>
<evidence type="ECO:0000256" key="1">
    <source>
        <dbReference type="ARBA" id="ARBA00022723"/>
    </source>
</evidence>
<dbReference type="GO" id="GO:0046872">
    <property type="term" value="F:metal ion binding"/>
    <property type="evidence" value="ECO:0007669"/>
    <property type="project" value="UniProtKB-KW"/>
</dbReference>
<dbReference type="Gene3D" id="3.40.225.10">
    <property type="entry name" value="Class II aldolase/adducin N-terminal domain"/>
    <property type="match status" value="1"/>
</dbReference>
<evidence type="ECO:0000259" key="3">
    <source>
        <dbReference type="SMART" id="SM01007"/>
    </source>
</evidence>
<reference evidence="4 5" key="1">
    <citation type="submission" date="2018-02" db="EMBL/GenBank/DDBJ databases">
        <title>Novel Leptospira species isolated from soil and water in Japan.</title>
        <authorList>
            <person name="Nakao R."/>
            <person name="Masuzawa T."/>
        </authorList>
    </citation>
    <scope>NUCLEOTIDE SEQUENCE [LARGE SCALE GENOMIC DNA]</scope>
    <source>
        <strain evidence="4 5">YH101</strain>
    </source>
</reference>
<protein>
    <submittedName>
        <fullName evidence="4">Class II aldolase/adducin N-terminal domain protein</fullName>
    </submittedName>
</protein>
<feature type="domain" description="Class II aldolase/adducin N-terminal" evidence="3">
    <location>
        <begin position="8"/>
        <end position="183"/>
    </location>
</feature>
<evidence type="ECO:0000256" key="2">
    <source>
        <dbReference type="ARBA" id="ARBA00023239"/>
    </source>
</evidence>
<dbReference type="GO" id="GO:0005829">
    <property type="term" value="C:cytosol"/>
    <property type="evidence" value="ECO:0007669"/>
    <property type="project" value="TreeGrafter"/>
</dbReference>